<evidence type="ECO:0000313" key="1">
    <source>
        <dbReference type="EMBL" id="PWZ25392.1"/>
    </source>
</evidence>
<gene>
    <name evidence="1" type="ORF">Zm00014a_042999</name>
</gene>
<protein>
    <submittedName>
        <fullName evidence="1">Uncharacterized protein</fullName>
    </submittedName>
</protein>
<name>A0A3L6EWG0_MAIZE</name>
<reference evidence="1" key="1">
    <citation type="journal article" date="2018" name="Nat. Genet.">
        <title>Extensive intraspecific gene order and gene structural variations between Mo17 and other maize genomes.</title>
        <authorList>
            <person name="Sun S."/>
            <person name="Zhou Y."/>
            <person name="Chen J."/>
            <person name="Shi J."/>
            <person name="Zhao H."/>
            <person name="Zhao H."/>
            <person name="Song W."/>
            <person name="Zhang M."/>
            <person name="Cui Y."/>
            <person name="Dong X."/>
            <person name="Liu H."/>
            <person name="Ma X."/>
            <person name="Jiao Y."/>
            <person name="Wang B."/>
            <person name="Wei X."/>
            <person name="Stein J.C."/>
            <person name="Glaubitz J.C."/>
            <person name="Lu F."/>
            <person name="Yu G."/>
            <person name="Liang C."/>
            <person name="Fengler K."/>
            <person name="Li B."/>
            <person name="Rafalski A."/>
            <person name="Schnable P.S."/>
            <person name="Ware D.H."/>
            <person name="Buckler E.S."/>
            <person name="Lai J."/>
        </authorList>
    </citation>
    <scope>NUCLEOTIDE SEQUENCE [LARGE SCALE GENOMIC DNA]</scope>
    <source>
        <tissue evidence="1">Seedling</tissue>
    </source>
</reference>
<proteinExistence type="predicted"/>
<sequence length="61" mass="7400">MCLLMLKTKEAEYIYTENEDSFWHNWATIFFYLVAKLRICDIVGQRKLDLHNTSKFVQRIN</sequence>
<organism evidence="1">
    <name type="scientific">Zea mays</name>
    <name type="common">Maize</name>
    <dbReference type="NCBI Taxonomy" id="4577"/>
    <lineage>
        <taxon>Eukaryota</taxon>
        <taxon>Viridiplantae</taxon>
        <taxon>Streptophyta</taxon>
        <taxon>Embryophyta</taxon>
        <taxon>Tracheophyta</taxon>
        <taxon>Spermatophyta</taxon>
        <taxon>Magnoliopsida</taxon>
        <taxon>Liliopsida</taxon>
        <taxon>Poales</taxon>
        <taxon>Poaceae</taxon>
        <taxon>PACMAD clade</taxon>
        <taxon>Panicoideae</taxon>
        <taxon>Andropogonodae</taxon>
        <taxon>Andropogoneae</taxon>
        <taxon>Tripsacinae</taxon>
        <taxon>Zea</taxon>
    </lineage>
</organism>
<accession>A0A3L6EWG0</accession>
<comment type="caution">
    <text evidence="1">The sequence shown here is derived from an EMBL/GenBank/DDBJ whole genome shotgun (WGS) entry which is preliminary data.</text>
</comment>
<dbReference type="EMBL" id="NCVQ01000005">
    <property type="protein sequence ID" value="PWZ25392.1"/>
    <property type="molecule type" value="Genomic_DNA"/>
</dbReference>
<dbReference type="AlphaFoldDB" id="A0A3L6EWG0"/>
<dbReference type="Proteomes" id="UP000251960">
    <property type="component" value="Chromosome 4"/>
</dbReference>